<keyword evidence="2 4" id="KW-0560">Oxidoreductase</keyword>
<comment type="similarity">
    <text evidence="1 4 6">Belongs to the aldehyde dehydrogenase family.</text>
</comment>
<dbReference type="PIRSF" id="PIRSF036492">
    <property type="entry name" value="ALDH"/>
    <property type="match status" value="1"/>
</dbReference>
<evidence type="ECO:0000259" key="7">
    <source>
        <dbReference type="Pfam" id="PF00171"/>
    </source>
</evidence>
<organism evidence="8 9">
    <name type="scientific">Rhizobium wuzhouense</name>
    <dbReference type="NCBI Taxonomy" id="1986026"/>
    <lineage>
        <taxon>Bacteria</taxon>
        <taxon>Pseudomonadati</taxon>
        <taxon>Pseudomonadota</taxon>
        <taxon>Alphaproteobacteria</taxon>
        <taxon>Hyphomicrobiales</taxon>
        <taxon>Rhizobiaceae</taxon>
        <taxon>Rhizobium/Agrobacterium group</taxon>
        <taxon>Rhizobium</taxon>
    </lineage>
</organism>
<evidence type="ECO:0000256" key="2">
    <source>
        <dbReference type="ARBA" id="ARBA00023002"/>
    </source>
</evidence>
<keyword evidence="9" id="KW-1185">Reference proteome</keyword>
<reference evidence="8 9" key="1">
    <citation type="submission" date="2018-06" db="EMBL/GenBank/DDBJ databases">
        <title>Rhizobium wuzhouense sp. nov., isolated from roots of Oryza officinalis.</title>
        <authorList>
            <person name="Yuan T."/>
        </authorList>
    </citation>
    <scope>NUCLEOTIDE SEQUENCE [LARGE SCALE GENOMIC DNA]</scope>
    <source>
        <strain evidence="8 9">W44</strain>
    </source>
</reference>
<evidence type="ECO:0000256" key="1">
    <source>
        <dbReference type="ARBA" id="ARBA00009986"/>
    </source>
</evidence>
<dbReference type="PROSITE" id="PS00687">
    <property type="entry name" value="ALDEHYDE_DEHYDR_GLU"/>
    <property type="match status" value="1"/>
</dbReference>
<dbReference type="PANTHER" id="PTHR43570">
    <property type="entry name" value="ALDEHYDE DEHYDROGENASE"/>
    <property type="match status" value="1"/>
</dbReference>
<feature type="active site" evidence="5">
    <location>
        <position position="218"/>
    </location>
</feature>
<gene>
    <name evidence="8" type="ORF">DMY87_23305</name>
</gene>
<evidence type="ECO:0000256" key="3">
    <source>
        <dbReference type="ARBA" id="ARBA00023027"/>
    </source>
</evidence>
<dbReference type="EMBL" id="QJRY01000013">
    <property type="protein sequence ID" value="PYB69811.1"/>
    <property type="molecule type" value="Genomic_DNA"/>
</dbReference>
<proteinExistence type="inferred from homology"/>
<keyword evidence="3" id="KW-0520">NAD</keyword>
<dbReference type="Pfam" id="PF00171">
    <property type="entry name" value="Aldedh"/>
    <property type="match status" value="1"/>
</dbReference>
<dbReference type="InterPro" id="IPR016162">
    <property type="entry name" value="Ald_DH_N"/>
</dbReference>
<dbReference type="Gene3D" id="3.40.309.10">
    <property type="entry name" value="Aldehyde Dehydrogenase, Chain A, domain 2"/>
    <property type="match status" value="1"/>
</dbReference>
<accession>A0ABX5NK43</accession>
<dbReference type="Gene3D" id="3.40.605.10">
    <property type="entry name" value="Aldehyde Dehydrogenase, Chain A, domain 1"/>
    <property type="match status" value="1"/>
</dbReference>
<evidence type="ECO:0000256" key="6">
    <source>
        <dbReference type="RuleBase" id="RU003345"/>
    </source>
</evidence>
<name>A0ABX5NK43_9HYPH</name>
<dbReference type="CDD" id="cd07133">
    <property type="entry name" value="ALDH_CALDH_CalB"/>
    <property type="match status" value="1"/>
</dbReference>
<evidence type="ECO:0000313" key="8">
    <source>
        <dbReference type="EMBL" id="PYB69811.1"/>
    </source>
</evidence>
<feature type="domain" description="Aldehyde dehydrogenase" evidence="7">
    <location>
        <begin position="14"/>
        <end position="437"/>
    </location>
</feature>
<dbReference type="RefSeq" id="WP_110794039.1">
    <property type="nucleotide sequence ID" value="NZ_QJRY01000013.1"/>
</dbReference>
<dbReference type="InterPro" id="IPR016160">
    <property type="entry name" value="Ald_DH_CS_CYS"/>
</dbReference>
<dbReference type="InterPro" id="IPR012394">
    <property type="entry name" value="Aldehyde_DH_NAD(P)"/>
</dbReference>
<dbReference type="InterPro" id="IPR029510">
    <property type="entry name" value="Ald_DH_CS_GLU"/>
</dbReference>
<comment type="caution">
    <text evidence="8">The sequence shown here is derived from an EMBL/GenBank/DDBJ whole genome shotgun (WGS) entry which is preliminary data.</text>
</comment>
<dbReference type="Proteomes" id="UP000247536">
    <property type="component" value="Unassembled WGS sequence"/>
</dbReference>
<evidence type="ECO:0000313" key="9">
    <source>
        <dbReference type="Proteomes" id="UP000247536"/>
    </source>
</evidence>
<dbReference type="SUPFAM" id="SSF53720">
    <property type="entry name" value="ALDH-like"/>
    <property type="match status" value="1"/>
</dbReference>
<evidence type="ECO:0000256" key="5">
    <source>
        <dbReference type="PROSITE-ProRule" id="PRU10007"/>
    </source>
</evidence>
<dbReference type="InterPro" id="IPR016163">
    <property type="entry name" value="Ald_DH_C"/>
</dbReference>
<dbReference type="InterPro" id="IPR016161">
    <property type="entry name" value="Ald_DH/histidinol_DH"/>
</dbReference>
<evidence type="ECO:0000256" key="4">
    <source>
        <dbReference type="PIRNR" id="PIRNR036492"/>
    </source>
</evidence>
<dbReference type="PROSITE" id="PS00070">
    <property type="entry name" value="ALDEHYDE_DEHYDR_CYS"/>
    <property type="match status" value="1"/>
</dbReference>
<protein>
    <recommendedName>
        <fullName evidence="4">Aldehyde dehydrogenase</fullName>
    </recommendedName>
</protein>
<sequence>MSEDNSAESLLSHALGRQRAAFESDPYPTLGQRRDRLDRIARLLKEREQEICAAVSRDFGHRSLHETTMLEIVPLMSALRHTRSHLKRWMKPERRGRSLEFLQLSNWVQYQPLGVIGIMVPWNYPVFLALGPLIDILAAGNRAIIKPSELVPQTSALLARLIAEYFAPDEVTVIEGGVDVAAAFSALPFDHLIFTGSTAVGKKVMAAAAANLTPVTLELGGKSPTIIAPEYDHASAARDIVFGKLMNAGQTCIAPDYVLVERSRMDRLVEALVTEIKRCYPRQTSATQYTGIVGERGHERLLGGLQECHDRGVRVVSADIALPQTGFSIAPTLVIDPPVDCRLMEDEIFGPILPIIPYDTLDGAIAFIRARPRPLALYLFTGNSEIERKVLAGTISGNVTINGTLLHVAQNDLPFGGVGPSGIGAYHGLDGFKRFSHARGTTKVRIFNPARLAMPPYGRLTEFLAKVMGRG</sequence>
<dbReference type="InterPro" id="IPR015590">
    <property type="entry name" value="Aldehyde_DH_dom"/>
</dbReference>
<dbReference type="PANTHER" id="PTHR43570:SF20">
    <property type="entry name" value="ALDEHYDE DEHYDROGENASE ALDX-RELATED"/>
    <property type="match status" value="1"/>
</dbReference>